<keyword evidence="1" id="KW-0540">Nuclease</keyword>
<protein>
    <recommendedName>
        <fullName evidence="10">UV-endonuclease UvdE</fullName>
    </recommendedName>
</protein>
<dbReference type="EMBL" id="JASNQZ010000006">
    <property type="protein sequence ID" value="KAL0956844.1"/>
    <property type="molecule type" value="Genomic_DNA"/>
</dbReference>
<organism evidence="8 9">
    <name type="scientific">Hohenbuehelia grisea</name>
    <dbReference type="NCBI Taxonomy" id="104357"/>
    <lineage>
        <taxon>Eukaryota</taxon>
        <taxon>Fungi</taxon>
        <taxon>Dikarya</taxon>
        <taxon>Basidiomycota</taxon>
        <taxon>Agaricomycotina</taxon>
        <taxon>Agaricomycetes</taxon>
        <taxon>Agaricomycetidae</taxon>
        <taxon>Agaricales</taxon>
        <taxon>Pleurotineae</taxon>
        <taxon>Pleurotaceae</taxon>
        <taxon>Hohenbuehelia</taxon>
    </lineage>
</organism>
<dbReference type="Gene3D" id="3.20.20.150">
    <property type="entry name" value="Divalent-metal-dependent TIM barrel enzymes"/>
    <property type="match status" value="1"/>
</dbReference>
<feature type="compositionally biased region" description="Acidic residues" evidence="7">
    <location>
        <begin position="479"/>
        <end position="490"/>
    </location>
</feature>
<keyword evidence="4" id="KW-0228">DNA excision</keyword>
<dbReference type="PANTHER" id="PTHR31290:SF5">
    <property type="entry name" value="UV-DAMAGE ENDONUCLEASE"/>
    <property type="match status" value="1"/>
</dbReference>
<dbReference type="NCBIfam" id="TIGR00629">
    <property type="entry name" value="uvde"/>
    <property type="match status" value="1"/>
</dbReference>
<evidence type="ECO:0000256" key="1">
    <source>
        <dbReference type="ARBA" id="ARBA00022722"/>
    </source>
</evidence>
<evidence type="ECO:0000256" key="2">
    <source>
        <dbReference type="ARBA" id="ARBA00022759"/>
    </source>
</evidence>
<reference evidence="9" key="1">
    <citation type="submission" date="2024-06" db="EMBL/GenBank/DDBJ databases">
        <title>Multi-omics analyses provide insights into the biosynthesis of the anticancer antibiotic pleurotin in Hohenbuehelia grisea.</title>
        <authorList>
            <person name="Weaver J.A."/>
            <person name="Alberti F."/>
        </authorList>
    </citation>
    <scope>NUCLEOTIDE SEQUENCE [LARGE SCALE GENOMIC DNA]</scope>
    <source>
        <strain evidence="9">T-177</strain>
    </source>
</reference>
<keyword evidence="2" id="KW-0255">Endonuclease</keyword>
<feature type="region of interest" description="Disordered" evidence="7">
    <location>
        <begin position="435"/>
        <end position="550"/>
    </location>
</feature>
<evidence type="ECO:0000313" key="9">
    <source>
        <dbReference type="Proteomes" id="UP001556367"/>
    </source>
</evidence>
<feature type="compositionally biased region" description="Basic residues" evidence="7">
    <location>
        <begin position="539"/>
        <end position="550"/>
    </location>
</feature>
<evidence type="ECO:0000256" key="3">
    <source>
        <dbReference type="ARBA" id="ARBA00022763"/>
    </source>
</evidence>
<keyword evidence="6" id="KW-0234">DNA repair</keyword>
<evidence type="ECO:0000256" key="5">
    <source>
        <dbReference type="ARBA" id="ARBA00022801"/>
    </source>
</evidence>
<feature type="compositionally biased region" description="Basic and acidic residues" evidence="7">
    <location>
        <begin position="437"/>
        <end position="447"/>
    </location>
</feature>
<evidence type="ECO:0008006" key="10">
    <source>
        <dbReference type="Google" id="ProtNLM"/>
    </source>
</evidence>
<dbReference type="Proteomes" id="UP001556367">
    <property type="component" value="Unassembled WGS sequence"/>
</dbReference>
<feature type="compositionally biased region" description="Basic and acidic residues" evidence="7">
    <location>
        <begin position="383"/>
        <end position="394"/>
    </location>
</feature>
<evidence type="ECO:0000256" key="6">
    <source>
        <dbReference type="ARBA" id="ARBA00023204"/>
    </source>
</evidence>
<sequence length="550" mass="61531">MFRLVHSLRFLRFSHRPTPFMSSTVAAVRRRSTRLASTLQSVETTAATEIAADNVDDESDLTPVEEPEASPKRKRQTRTKKRKAQKIEDGESFDTEVQKSPRKKRAPKPEPVYVIPDVELLETTFRGRLGYACLNTILRNKKPATDSIFCSRTCRLDTIKQKGMDFVKELGRQNTEDLLTLIQWNEDNKIRFMRISSELFPYASHGKYGYDLEYCALLLARVGELANKYGHRLTTHPGQFTQLGSPKPGVIEASVRELTYHAEMLDRMGIDQDGVMIVHGGGVYDDKPGTIERIKDTISNVLPPNVRARLVLENDEICYNADDLLPICEELDVPLVFDYHHDALNPSSIPPSAIIARANAIFARRGIKPKQHLSEPRPGAETLMEKRAHADRCQRLPPDLPDDMDLMIEAKDKEQAVLHLYRIYNLHPVIYANLRPPAEHQTKETKGRKSNKRAKAKAQKELDDGEDEDAAIDSAGSGEEGEAREEADDIALEKVDPGLPLSGVPESSMEGSSGAGAVNVEDEAVLVEKLSIKTPTPSPRKKRKAKVTSN</sequence>
<evidence type="ECO:0000256" key="4">
    <source>
        <dbReference type="ARBA" id="ARBA00022769"/>
    </source>
</evidence>
<accession>A0ABR3JMK6</accession>
<keyword evidence="5" id="KW-0378">Hydrolase</keyword>
<feature type="compositionally biased region" description="Low complexity" evidence="7">
    <location>
        <begin position="506"/>
        <end position="517"/>
    </location>
</feature>
<feature type="compositionally biased region" description="Basic residues" evidence="7">
    <location>
        <begin position="448"/>
        <end position="457"/>
    </location>
</feature>
<evidence type="ECO:0000313" key="8">
    <source>
        <dbReference type="EMBL" id="KAL0956844.1"/>
    </source>
</evidence>
<keyword evidence="9" id="KW-1185">Reference proteome</keyword>
<gene>
    <name evidence="8" type="ORF">HGRIS_002955</name>
</gene>
<feature type="compositionally biased region" description="Basic residues" evidence="7">
    <location>
        <begin position="72"/>
        <end position="84"/>
    </location>
</feature>
<dbReference type="Pfam" id="PF03851">
    <property type="entry name" value="UvdE"/>
    <property type="match status" value="1"/>
</dbReference>
<keyword evidence="3" id="KW-0227">DNA damage</keyword>
<feature type="region of interest" description="Disordered" evidence="7">
    <location>
        <begin position="47"/>
        <end position="109"/>
    </location>
</feature>
<comment type="caution">
    <text evidence="8">The sequence shown here is derived from an EMBL/GenBank/DDBJ whole genome shotgun (WGS) entry which is preliminary data.</text>
</comment>
<evidence type="ECO:0000256" key="7">
    <source>
        <dbReference type="SAM" id="MobiDB-lite"/>
    </source>
</evidence>
<dbReference type="InterPro" id="IPR036237">
    <property type="entry name" value="Xyl_isomerase-like_sf"/>
</dbReference>
<dbReference type="SUPFAM" id="SSF51658">
    <property type="entry name" value="Xylose isomerase-like"/>
    <property type="match status" value="1"/>
</dbReference>
<feature type="compositionally biased region" description="Acidic residues" evidence="7">
    <location>
        <begin position="54"/>
        <end position="68"/>
    </location>
</feature>
<dbReference type="PANTHER" id="PTHR31290">
    <property type="entry name" value="UV-DAMAGE ENDONUCLEASE"/>
    <property type="match status" value="1"/>
</dbReference>
<feature type="region of interest" description="Disordered" evidence="7">
    <location>
        <begin position="369"/>
        <end position="397"/>
    </location>
</feature>
<dbReference type="InterPro" id="IPR004601">
    <property type="entry name" value="UvdE"/>
</dbReference>
<proteinExistence type="predicted"/>
<name>A0ABR3JMK6_9AGAR</name>